<dbReference type="Proteomes" id="UP000481861">
    <property type="component" value="Unassembled WGS sequence"/>
</dbReference>
<dbReference type="GO" id="GO:0000977">
    <property type="term" value="F:RNA polymerase II transcription regulatory region sequence-specific DNA binding"/>
    <property type="evidence" value="ECO:0007669"/>
    <property type="project" value="TreeGrafter"/>
</dbReference>
<organism evidence="9 10">
    <name type="scientific">Massariosphaeria phaeospora</name>
    <dbReference type="NCBI Taxonomy" id="100035"/>
    <lineage>
        <taxon>Eukaryota</taxon>
        <taxon>Fungi</taxon>
        <taxon>Dikarya</taxon>
        <taxon>Ascomycota</taxon>
        <taxon>Pezizomycotina</taxon>
        <taxon>Dothideomycetes</taxon>
        <taxon>Pleosporomycetidae</taxon>
        <taxon>Pleosporales</taxon>
        <taxon>Pleosporales incertae sedis</taxon>
        <taxon>Massariosphaeria</taxon>
    </lineage>
</organism>
<keyword evidence="5" id="KW-0539">Nucleus</keyword>
<name>A0A7C8IAT5_9PLEO</name>
<dbReference type="FunFam" id="1.20.5.170:FF:000075">
    <property type="entry name" value="BZIP transcription factor (MetR)"/>
    <property type="match status" value="1"/>
</dbReference>
<dbReference type="CDD" id="cd14705">
    <property type="entry name" value="bZIP_Zip1"/>
    <property type="match status" value="1"/>
</dbReference>
<evidence type="ECO:0000313" key="10">
    <source>
        <dbReference type="Proteomes" id="UP000481861"/>
    </source>
</evidence>
<dbReference type="AlphaFoldDB" id="A0A7C8IAT5"/>
<dbReference type="SMART" id="SM00338">
    <property type="entry name" value="BRLZ"/>
    <property type="match status" value="1"/>
</dbReference>
<evidence type="ECO:0000256" key="4">
    <source>
        <dbReference type="ARBA" id="ARBA00023163"/>
    </source>
</evidence>
<dbReference type="PANTHER" id="PTHR13044:SF14">
    <property type="entry name" value="CRYPTOCEPHAL, ISOFORM A"/>
    <property type="match status" value="1"/>
</dbReference>
<dbReference type="PROSITE" id="PS00036">
    <property type="entry name" value="BZIP_BASIC"/>
    <property type="match status" value="1"/>
</dbReference>
<comment type="caution">
    <text evidence="9">The sequence shown here is derived from an EMBL/GenBank/DDBJ whole genome shotgun (WGS) entry which is preliminary data.</text>
</comment>
<protein>
    <recommendedName>
        <fullName evidence="8">BZIP domain-containing protein</fullName>
    </recommendedName>
</protein>
<dbReference type="PROSITE" id="PS50217">
    <property type="entry name" value="BZIP"/>
    <property type="match status" value="1"/>
</dbReference>
<dbReference type="InterPro" id="IPR004827">
    <property type="entry name" value="bZIP"/>
</dbReference>
<evidence type="ECO:0000256" key="1">
    <source>
        <dbReference type="ARBA" id="ARBA00004123"/>
    </source>
</evidence>
<keyword evidence="10" id="KW-1185">Reference proteome</keyword>
<evidence type="ECO:0000256" key="5">
    <source>
        <dbReference type="ARBA" id="ARBA00023242"/>
    </source>
</evidence>
<evidence type="ECO:0000256" key="2">
    <source>
        <dbReference type="ARBA" id="ARBA00023015"/>
    </source>
</evidence>
<keyword evidence="6" id="KW-0175">Coiled coil</keyword>
<keyword evidence="2" id="KW-0805">Transcription regulation</keyword>
<feature type="region of interest" description="Disordered" evidence="7">
    <location>
        <begin position="252"/>
        <end position="278"/>
    </location>
</feature>
<comment type="subcellular location">
    <subcellularLocation>
        <location evidence="1">Nucleus</location>
    </subcellularLocation>
</comment>
<dbReference type="OrthoDB" id="1939598at2759"/>
<dbReference type="Gene3D" id="1.20.5.170">
    <property type="match status" value="1"/>
</dbReference>
<keyword evidence="4" id="KW-0804">Transcription</keyword>
<evidence type="ECO:0000256" key="6">
    <source>
        <dbReference type="SAM" id="Coils"/>
    </source>
</evidence>
<feature type="region of interest" description="Disordered" evidence="7">
    <location>
        <begin position="112"/>
        <end position="157"/>
    </location>
</feature>
<keyword evidence="3" id="KW-0238">DNA-binding</keyword>
<accession>A0A7C8IAT5</accession>
<dbReference type="GO" id="GO:0005634">
    <property type="term" value="C:nucleus"/>
    <property type="evidence" value="ECO:0007669"/>
    <property type="project" value="UniProtKB-SubCell"/>
</dbReference>
<dbReference type="Pfam" id="PF07716">
    <property type="entry name" value="bZIP_2"/>
    <property type="match status" value="1"/>
</dbReference>
<dbReference type="GO" id="GO:0001228">
    <property type="term" value="F:DNA-binding transcription activator activity, RNA polymerase II-specific"/>
    <property type="evidence" value="ECO:0007669"/>
    <property type="project" value="TreeGrafter"/>
</dbReference>
<evidence type="ECO:0000256" key="3">
    <source>
        <dbReference type="ARBA" id="ARBA00023125"/>
    </source>
</evidence>
<dbReference type="EMBL" id="JAADJZ010000009">
    <property type="protein sequence ID" value="KAF2872451.1"/>
    <property type="molecule type" value="Genomic_DNA"/>
</dbReference>
<dbReference type="SUPFAM" id="SSF57959">
    <property type="entry name" value="Leucine zipper domain"/>
    <property type="match status" value="1"/>
</dbReference>
<proteinExistence type="predicted"/>
<feature type="domain" description="BZIP" evidence="8">
    <location>
        <begin position="172"/>
        <end position="235"/>
    </location>
</feature>
<feature type="compositionally biased region" description="Low complexity" evidence="7">
    <location>
        <begin position="131"/>
        <end position="143"/>
    </location>
</feature>
<evidence type="ECO:0000259" key="8">
    <source>
        <dbReference type="PROSITE" id="PS50217"/>
    </source>
</evidence>
<dbReference type="InterPro" id="IPR046347">
    <property type="entry name" value="bZIP_sf"/>
</dbReference>
<evidence type="ECO:0000256" key="7">
    <source>
        <dbReference type="SAM" id="MobiDB-lite"/>
    </source>
</evidence>
<reference evidence="9 10" key="1">
    <citation type="submission" date="2020-01" db="EMBL/GenBank/DDBJ databases">
        <authorList>
            <consortium name="DOE Joint Genome Institute"/>
            <person name="Haridas S."/>
            <person name="Albert R."/>
            <person name="Binder M."/>
            <person name="Bloem J."/>
            <person name="Labutti K."/>
            <person name="Salamov A."/>
            <person name="Andreopoulos B."/>
            <person name="Baker S.E."/>
            <person name="Barry K."/>
            <person name="Bills G."/>
            <person name="Bluhm B.H."/>
            <person name="Cannon C."/>
            <person name="Castanera R."/>
            <person name="Culley D.E."/>
            <person name="Daum C."/>
            <person name="Ezra D."/>
            <person name="Gonzalez J.B."/>
            <person name="Henrissat B."/>
            <person name="Kuo A."/>
            <person name="Liang C."/>
            <person name="Lipzen A."/>
            <person name="Lutzoni F."/>
            <person name="Magnuson J."/>
            <person name="Mondo S."/>
            <person name="Nolan M."/>
            <person name="Ohm R."/>
            <person name="Pangilinan J."/>
            <person name="Park H.-J.H."/>
            <person name="Ramirez L."/>
            <person name="Alfaro M."/>
            <person name="Sun H."/>
            <person name="Tritt A."/>
            <person name="Yoshinaga Y."/>
            <person name="Zwiers L.-H.L."/>
            <person name="Turgeon B.G."/>
            <person name="Goodwin S.B."/>
            <person name="Spatafora J.W."/>
            <person name="Crous P.W."/>
            <person name="Grigoriev I.V."/>
        </authorList>
    </citation>
    <scope>NUCLEOTIDE SEQUENCE [LARGE SCALE GENOMIC DNA]</scope>
    <source>
        <strain evidence="9 10">CBS 611.86</strain>
    </source>
</reference>
<feature type="compositionally biased region" description="Polar residues" evidence="7">
    <location>
        <begin position="112"/>
        <end position="122"/>
    </location>
</feature>
<evidence type="ECO:0000313" key="9">
    <source>
        <dbReference type="EMBL" id="KAF2872451.1"/>
    </source>
</evidence>
<sequence>MSGYNGRRGPNVSQYVANLNTVSPPQDLLPDTGGYEEALDMFTNADFLDNNFDLTSPLDLGLDVDLSAGPQAHAAKTRHVTPNGEKQKMDFDLGDFQFADYSAFTNPLVDTSMPNLPQSQAPNYPVPPAFTSPVSSTVSPVTPGFDRSTGKKRKLDSIEADSEQYLDEGARNAAEEDKRRRNTAASARFRIKKKEREQLLEKTAKDMTERVNLLESRIQQLETENTWLKGLITEKNGGKASNSELAAMVLKKTEETANGRSNGSHTDGVGTKAESKKA</sequence>
<gene>
    <name evidence="9" type="ORF">BDV95DRAFT_491566</name>
</gene>
<dbReference type="PANTHER" id="PTHR13044">
    <property type="entry name" value="ACTIVATING TRANSCRIPTION FACTOR ATF 4/5"/>
    <property type="match status" value="1"/>
</dbReference>
<feature type="coiled-coil region" evidence="6">
    <location>
        <begin position="197"/>
        <end position="224"/>
    </location>
</feature>